<dbReference type="EMBL" id="WVTD01000010">
    <property type="protein sequence ID" value="MYL98917.1"/>
    <property type="molecule type" value="Genomic_DNA"/>
</dbReference>
<evidence type="ECO:0000313" key="2">
    <source>
        <dbReference type="EMBL" id="MYL98917.1"/>
    </source>
</evidence>
<gene>
    <name evidence="2" type="ORF">GR702_14210</name>
</gene>
<dbReference type="GO" id="GO:0003677">
    <property type="term" value="F:DNA binding"/>
    <property type="evidence" value="ECO:0007669"/>
    <property type="project" value="InterPro"/>
</dbReference>
<evidence type="ECO:0000313" key="3">
    <source>
        <dbReference type="Proteomes" id="UP000465810"/>
    </source>
</evidence>
<sequence>MSKNSAKIMLGGDKYELLVAEEELILHAQMLIQRVLKARKLSQKQLAERLGVGESYISQMLGCSARNLTLRTVARVLKVLDASAILTLDDEAHQHAVADDVQVVERNAVAHEQSKMPLTSDAWGAIVDLKPRGRGRKKSGKAEAFAAYDPPCHELALAA</sequence>
<dbReference type="InterPro" id="IPR010982">
    <property type="entry name" value="Lambda_DNA-bd_dom_sf"/>
</dbReference>
<accession>A0A7X4K8B9</accession>
<dbReference type="CDD" id="cd00093">
    <property type="entry name" value="HTH_XRE"/>
    <property type="match status" value="1"/>
</dbReference>
<dbReference type="InterPro" id="IPR001387">
    <property type="entry name" value="Cro/C1-type_HTH"/>
</dbReference>
<comment type="caution">
    <text evidence="2">The sequence shown here is derived from an EMBL/GenBank/DDBJ whole genome shotgun (WGS) entry which is preliminary data.</text>
</comment>
<organism evidence="2 3">
    <name type="scientific">Novosphingobium silvae</name>
    <dbReference type="NCBI Taxonomy" id="2692619"/>
    <lineage>
        <taxon>Bacteria</taxon>
        <taxon>Pseudomonadati</taxon>
        <taxon>Pseudomonadota</taxon>
        <taxon>Alphaproteobacteria</taxon>
        <taxon>Sphingomonadales</taxon>
        <taxon>Sphingomonadaceae</taxon>
        <taxon>Novosphingobium</taxon>
    </lineage>
</organism>
<dbReference type="PROSITE" id="PS50943">
    <property type="entry name" value="HTH_CROC1"/>
    <property type="match status" value="1"/>
</dbReference>
<dbReference type="SUPFAM" id="SSF47413">
    <property type="entry name" value="lambda repressor-like DNA-binding domains"/>
    <property type="match status" value="1"/>
</dbReference>
<proteinExistence type="predicted"/>
<keyword evidence="3" id="KW-1185">Reference proteome</keyword>
<dbReference type="SMART" id="SM00530">
    <property type="entry name" value="HTH_XRE"/>
    <property type="match status" value="1"/>
</dbReference>
<protein>
    <submittedName>
        <fullName evidence="2">XRE family transcriptional regulator</fullName>
    </submittedName>
</protein>
<dbReference type="Proteomes" id="UP000465810">
    <property type="component" value="Unassembled WGS sequence"/>
</dbReference>
<feature type="domain" description="HTH cro/C1-type" evidence="1">
    <location>
        <begin position="32"/>
        <end position="86"/>
    </location>
</feature>
<dbReference type="AlphaFoldDB" id="A0A7X4K8B9"/>
<name>A0A7X4K8B9_9SPHN</name>
<reference evidence="2 3" key="1">
    <citation type="submission" date="2019-12" db="EMBL/GenBank/DDBJ databases">
        <authorList>
            <person name="Feng G."/>
            <person name="Zhu H."/>
        </authorList>
    </citation>
    <scope>NUCLEOTIDE SEQUENCE [LARGE SCALE GENOMIC DNA]</scope>
    <source>
        <strain evidence="2 3">FGD1</strain>
    </source>
</reference>
<dbReference type="RefSeq" id="WP_160986544.1">
    <property type="nucleotide sequence ID" value="NZ_WVTD01000010.1"/>
</dbReference>
<dbReference type="Pfam" id="PF01381">
    <property type="entry name" value="HTH_3"/>
    <property type="match status" value="1"/>
</dbReference>
<evidence type="ECO:0000259" key="1">
    <source>
        <dbReference type="PROSITE" id="PS50943"/>
    </source>
</evidence>
<dbReference type="Gene3D" id="1.10.260.40">
    <property type="entry name" value="lambda repressor-like DNA-binding domains"/>
    <property type="match status" value="1"/>
</dbReference>